<dbReference type="AlphaFoldDB" id="A0A1G7SK28"/>
<accession>A0A1G7SK28</accession>
<dbReference type="PROSITE" id="PS51257">
    <property type="entry name" value="PROKAR_LIPOPROTEIN"/>
    <property type="match status" value="1"/>
</dbReference>
<gene>
    <name evidence="1" type="ORF">SAMN05216381_3464</name>
</gene>
<evidence type="ECO:0000313" key="1">
    <source>
        <dbReference type="EMBL" id="SDG22769.1"/>
    </source>
</evidence>
<sequence length="29" mass="3291">MLIYTSKLRFLTSFCLALTASVTFFSCLL</sequence>
<name>A0A1G7SK28_9GAMM</name>
<organism evidence="1 2">
    <name type="scientific">Phytopseudomonas seleniipraecipitans</name>
    <dbReference type="NCBI Taxonomy" id="640205"/>
    <lineage>
        <taxon>Bacteria</taxon>
        <taxon>Pseudomonadati</taxon>
        <taxon>Pseudomonadota</taxon>
        <taxon>Gammaproteobacteria</taxon>
        <taxon>Pseudomonadales</taxon>
        <taxon>Pseudomonadaceae</taxon>
        <taxon>Phytopseudomonas</taxon>
    </lineage>
</organism>
<protein>
    <submittedName>
        <fullName evidence="1">Uncharacterized protein</fullName>
    </submittedName>
</protein>
<dbReference type="EMBL" id="FNBM01000008">
    <property type="protein sequence ID" value="SDG22769.1"/>
    <property type="molecule type" value="Genomic_DNA"/>
</dbReference>
<proteinExistence type="predicted"/>
<reference evidence="1 2" key="1">
    <citation type="submission" date="2016-10" db="EMBL/GenBank/DDBJ databases">
        <authorList>
            <person name="de Groot N.N."/>
        </authorList>
    </citation>
    <scope>NUCLEOTIDE SEQUENCE [LARGE SCALE GENOMIC DNA]</scope>
    <source>
        <strain evidence="1 2">LMG 25475</strain>
    </source>
</reference>
<evidence type="ECO:0000313" key="2">
    <source>
        <dbReference type="Proteomes" id="UP000243378"/>
    </source>
</evidence>
<dbReference type="Proteomes" id="UP000243378">
    <property type="component" value="Unassembled WGS sequence"/>
</dbReference>